<comment type="catalytic activity">
    <reaction evidence="1">
        <text>ATP + protein L-histidine = ADP + protein N-phospho-L-histidine.</text>
        <dbReference type="EC" id="2.7.13.3"/>
    </reaction>
</comment>
<name>A0ABV8RC51_9SPHN</name>
<dbReference type="Proteomes" id="UP001595887">
    <property type="component" value="Unassembled WGS sequence"/>
</dbReference>
<dbReference type="SUPFAM" id="SSF55874">
    <property type="entry name" value="ATPase domain of HSP90 chaperone/DNA topoisomerase II/histidine kinase"/>
    <property type="match status" value="1"/>
</dbReference>
<evidence type="ECO:0000256" key="6">
    <source>
        <dbReference type="ARBA" id="ARBA00022777"/>
    </source>
</evidence>
<evidence type="ECO:0000313" key="12">
    <source>
        <dbReference type="Proteomes" id="UP001595887"/>
    </source>
</evidence>
<keyword evidence="12" id="KW-1185">Reference proteome</keyword>
<proteinExistence type="predicted"/>
<dbReference type="EMBL" id="JBHSDH010000006">
    <property type="protein sequence ID" value="MFC4290988.1"/>
    <property type="molecule type" value="Genomic_DNA"/>
</dbReference>
<dbReference type="InterPro" id="IPR036890">
    <property type="entry name" value="HATPase_C_sf"/>
</dbReference>
<protein>
    <recommendedName>
        <fullName evidence="2">histidine kinase</fullName>
        <ecNumber evidence="2">2.7.13.3</ecNumber>
    </recommendedName>
</protein>
<evidence type="ECO:0000256" key="2">
    <source>
        <dbReference type="ARBA" id="ARBA00012438"/>
    </source>
</evidence>
<evidence type="ECO:0000256" key="7">
    <source>
        <dbReference type="ARBA" id="ARBA00022840"/>
    </source>
</evidence>
<keyword evidence="5" id="KW-0547">Nucleotide-binding</keyword>
<dbReference type="InterPro" id="IPR011712">
    <property type="entry name" value="Sig_transdc_His_kin_sub3_dim/P"/>
</dbReference>
<dbReference type="Pfam" id="PF02518">
    <property type="entry name" value="HATPase_c"/>
    <property type="match status" value="1"/>
</dbReference>
<dbReference type="CDD" id="cd16917">
    <property type="entry name" value="HATPase_UhpB-NarQ-NarX-like"/>
    <property type="match status" value="1"/>
</dbReference>
<evidence type="ECO:0000256" key="5">
    <source>
        <dbReference type="ARBA" id="ARBA00022741"/>
    </source>
</evidence>
<dbReference type="RefSeq" id="WP_381420588.1">
    <property type="nucleotide sequence ID" value="NZ_JBHSDH010000006.1"/>
</dbReference>
<sequence length="414" mass="45007">MLWFVGLPFGDSVSVRTANPPIGMLRGLGRMAYALCEKIYIHAQMDIKTTALPQQIDTTADMREVYRAAESRAARMRLLTATGRELANATPDNIEQAMQKCADRLAYFVGSRKGRVTLGRSGDGIVIPGPGPGHKPLGFIEIDNVGAEADIMDAEDREAFKMHLELMGVTIDRIEGERERIKLLAALRDREKRLEYMVARIFTAQEEERRRVSQELHDGVAQTATALVRLLEGAGDAASKDIVAAERTRLANIGRDLVKELRAVIGGLRPTLLDDLGLEAALQSLAEGLEEEGFTVSLFLDGEVARLPAPIETALFRVAQEAVSNIRKHAGGPCSVFIELSLSTQDGSRSLCVRDTGVGAKMPPADDKYIGTGQHVGIDVMRERMTAIGGELHWQAGTNGGITVIARLPKETNA</sequence>
<keyword evidence="3" id="KW-0597">Phosphoprotein</keyword>
<comment type="caution">
    <text evidence="11">The sequence shown here is derived from an EMBL/GenBank/DDBJ whole genome shotgun (WGS) entry which is preliminary data.</text>
</comment>
<keyword evidence="6 11" id="KW-0418">Kinase</keyword>
<dbReference type="InterPro" id="IPR003594">
    <property type="entry name" value="HATPase_dom"/>
</dbReference>
<keyword evidence="8" id="KW-0902">Two-component regulatory system</keyword>
<dbReference type="EC" id="2.7.13.3" evidence="2"/>
<dbReference type="Pfam" id="PF07730">
    <property type="entry name" value="HisKA_3"/>
    <property type="match status" value="1"/>
</dbReference>
<keyword evidence="4" id="KW-0808">Transferase</keyword>
<evidence type="ECO:0000259" key="9">
    <source>
        <dbReference type="Pfam" id="PF02518"/>
    </source>
</evidence>
<dbReference type="Gene3D" id="1.20.5.1930">
    <property type="match status" value="1"/>
</dbReference>
<evidence type="ECO:0000259" key="10">
    <source>
        <dbReference type="Pfam" id="PF07730"/>
    </source>
</evidence>
<dbReference type="InterPro" id="IPR029016">
    <property type="entry name" value="GAF-like_dom_sf"/>
</dbReference>
<dbReference type="Gene3D" id="3.30.450.40">
    <property type="match status" value="1"/>
</dbReference>
<keyword evidence="7" id="KW-0067">ATP-binding</keyword>
<reference evidence="12" key="1">
    <citation type="journal article" date="2019" name="Int. J. Syst. Evol. Microbiol.">
        <title>The Global Catalogue of Microorganisms (GCM) 10K type strain sequencing project: providing services to taxonomists for standard genome sequencing and annotation.</title>
        <authorList>
            <consortium name="The Broad Institute Genomics Platform"/>
            <consortium name="The Broad Institute Genome Sequencing Center for Infectious Disease"/>
            <person name="Wu L."/>
            <person name="Ma J."/>
        </authorList>
    </citation>
    <scope>NUCLEOTIDE SEQUENCE [LARGE SCALE GENOMIC DNA]</scope>
    <source>
        <strain evidence="12">CECT 8531</strain>
    </source>
</reference>
<organism evidence="11 12">
    <name type="scientific">Sphingorhabdus arenilitoris</name>
    <dbReference type="NCBI Taxonomy" id="1490041"/>
    <lineage>
        <taxon>Bacteria</taxon>
        <taxon>Pseudomonadati</taxon>
        <taxon>Pseudomonadota</taxon>
        <taxon>Alphaproteobacteria</taxon>
        <taxon>Sphingomonadales</taxon>
        <taxon>Sphingomonadaceae</taxon>
        <taxon>Sphingorhabdus</taxon>
    </lineage>
</organism>
<feature type="domain" description="Signal transduction histidine kinase subgroup 3 dimerisation and phosphoacceptor" evidence="10">
    <location>
        <begin position="208"/>
        <end position="272"/>
    </location>
</feature>
<evidence type="ECO:0000256" key="8">
    <source>
        <dbReference type="ARBA" id="ARBA00023012"/>
    </source>
</evidence>
<dbReference type="GO" id="GO:0016301">
    <property type="term" value="F:kinase activity"/>
    <property type="evidence" value="ECO:0007669"/>
    <property type="project" value="UniProtKB-KW"/>
</dbReference>
<feature type="domain" description="Histidine kinase/HSP90-like ATPase" evidence="9">
    <location>
        <begin position="312"/>
        <end position="411"/>
    </location>
</feature>
<dbReference type="Gene3D" id="3.30.565.10">
    <property type="entry name" value="Histidine kinase-like ATPase, C-terminal domain"/>
    <property type="match status" value="1"/>
</dbReference>
<dbReference type="PANTHER" id="PTHR24421">
    <property type="entry name" value="NITRATE/NITRITE SENSOR PROTEIN NARX-RELATED"/>
    <property type="match status" value="1"/>
</dbReference>
<dbReference type="InterPro" id="IPR050482">
    <property type="entry name" value="Sensor_HK_TwoCompSys"/>
</dbReference>
<evidence type="ECO:0000256" key="1">
    <source>
        <dbReference type="ARBA" id="ARBA00000085"/>
    </source>
</evidence>
<evidence type="ECO:0000256" key="3">
    <source>
        <dbReference type="ARBA" id="ARBA00022553"/>
    </source>
</evidence>
<evidence type="ECO:0000256" key="4">
    <source>
        <dbReference type="ARBA" id="ARBA00022679"/>
    </source>
</evidence>
<accession>A0ABV8RC51</accession>
<gene>
    <name evidence="11" type="ORF">ACFOWX_00980</name>
</gene>
<evidence type="ECO:0000313" key="11">
    <source>
        <dbReference type="EMBL" id="MFC4290988.1"/>
    </source>
</evidence>
<dbReference type="PANTHER" id="PTHR24421:SF10">
    <property type="entry name" value="NITRATE_NITRITE SENSOR PROTEIN NARQ"/>
    <property type="match status" value="1"/>
</dbReference>